<organism evidence="8 9">
    <name type="scientific">Chelatococcus composti</name>
    <dbReference type="NCBI Taxonomy" id="1743235"/>
    <lineage>
        <taxon>Bacteria</taxon>
        <taxon>Pseudomonadati</taxon>
        <taxon>Pseudomonadota</taxon>
        <taxon>Alphaproteobacteria</taxon>
        <taxon>Hyphomicrobiales</taxon>
        <taxon>Chelatococcaceae</taxon>
        <taxon>Chelatococcus</taxon>
    </lineage>
</organism>
<dbReference type="EMBL" id="JACHEH010000002">
    <property type="protein sequence ID" value="MBB6167482.1"/>
    <property type="molecule type" value="Genomic_DNA"/>
</dbReference>
<gene>
    <name evidence="8" type="ORF">HNQ73_001100</name>
</gene>
<feature type="domain" description="Lytic transglycosylase MltA" evidence="7">
    <location>
        <begin position="149"/>
        <end position="306"/>
    </location>
</feature>
<dbReference type="Gene3D" id="2.40.240.50">
    <property type="entry name" value="Barwin-like endoglucanases"/>
    <property type="match status" value="1"/>
</dbReference>
<accession>A0A841K7Q2</accession>
<evidence type="ECO:0000313" key="9">
    <source>
        <dbReference type="Proteomes" id="UP000588017"/>
    </source>
</evidence>
<keyword evidence="3" id="KW-0456">Lyase</keyword>
<sequence length="421" mass="44726">MSPGRQSANRVLASGVRTVSRLVVAAGRLLPVLAAVAAPAGGAVAGPNVLGSARLIERSYADLTGWRTDRQALAFAAFRRSCDVLAETAAWQATGFPVDALAPACAAALRLPAAPDDAEARAFFEAHFVPYRVEPRGGEGFLTGYFEPEVQGSLQPTERFSTPLLALPDDLVPLDERAVPAHLAGLTAARRTPDGLVPYHDRAAIEDGALGVRARPLVYLDWVDAFFIHVQGSARVRIGPGPKDVVRVAYAGRNGHPYSSLGKLVVAETGIPPEQMTAPALVAWLRANPEAGRRLMRENRSYIFFRRADELDPAAGPLGAGMTQLVPGRSLAVDRTLWPYGLPVWLEAELPEPDSETLRPMRRLFIAQDTGAAIRGPARADIFFGSGAAAGKAAGVVRHAPSAFVVLLPKDSLPLEGGARP</sequence>
<comment type="catalytic activity">
    <reaction evidence="1">
        <text>Exolytic cleavage of the (1-&gt;4)-beta-glycosidic linkage between N-acetylmuramic acid (MurNAc) and N-acetylglucosamine (GlcNAc) residues in peptidoglycan, from either the reducing or the non-reducing ends of the peptidoglycan chains, with concomitant formation of a 1,6-anhydrobond in the MurNAc residue.</text>
        <dbReference type="EC" id="4.2.2.n1"/>
    </reaction>
</comment>
<dbReference type="InterPro" id="IPR005300">
    <property type="entry name" value="MltA_B"/>
</dbReference>
<feature type="chain" id="PRO_5032459219" description="peptidoglycan lytic exotransglycosylase" evidence="6">
    <location>
        <begin position="38"/>
        <end position="421"/>
    </location>
</feature>
<protein>
    <recommendedName>
        <fullName evidence="2">peptidoglycan lytic exotransglycosylase</fullName>
        <ecNumber evidence="2">4.2.2.n1</ecNumber>
    </recommendedName>
    <alternativeName>
        <fullName evidence="5">Murein hydrolase A</fullName>
    </alternativeName>
</protein>
<feature type="signal peptide" evidence="6">
    <location>
        <begin position="1"/>
        <end position="37"/>
    </location>
</feature>
<dbReference type="Pfam" id="PF03562">
    <property type="entry name" value="MltA"/>
    <property type="match status" value="1"/>
</dbReference>
<dbReference type="AlphaFoldDB" id="A0A841K7Q2"/>
<dbReference type="InterPro" id="IPR036908">
    <property type="entry name" value="RlpA-like_sf"/>
</dbReference>
<dbReference type="GO" id="GO:0004553">
    <property type="term" value="F:hydrolase activity, hydrolyzing O-glycosyl compounds"/>
    <property type="evidence" value="ECO:0007669"/>
    <property type="project" value="InterPro"/>
</dbReference>
<dbReference type="InterPro" id="IPR010611">
    <property type="entry name" value="3D_dom"/>
</dbReference>
<proteinExistence type="predicted"/>
<dbReference type="SUPFAM" id="SSF50685">
    <property type="entry name" value="Barwin-like endoglucanases"/>
    <property type="match status" value="1"/>
</dbReference>
<dbReference type="GO" id="GO:0019867">
    <property type="term" value="C:outer membrane"/>
    <property type="evidence" value="ECO:0007669"/>
    <property type="project" value="InterPro"/>
</dbReference>
<dbReference type="GO" id="GO:0009254">
    <property type="term" value="P:peptidoglycan turnover"/>
    <property type="evidence" value="ECO:0007669"/>
    <property type="project" value="InterPro"/>
</dbReference>
<evidence type="ECO:0000256" key="5">
    <source>
        <dbReference type="ARBA" id="ARBA00030918"/>
    </source>
</evidence>
<dbReference type="PANTHER" id="PTHR30124:SF0">
    <property type="entry name" value="MEMBRANE-BOUND LYTIC MUREIN TRANSGLYCOSYLASE A"/>
    <property type="match status" value="1"/>
</dbReference>
<dbReference type="Gene3D" id="2.40.40.10">
    <property type="entry name" value="RlpA-like domain"/>
    <property type="match status" value="1"/>
</dbReference>
<name>A0A841K7Q2_9HYPH</name>
<dbReference type="InterPro" id="IPR026044">
    <property type="entry name" value="MltA"/>
</dbReference>
<evidence type="ECO:0000256" key="2">
    <source>
        <dbReference type="ARBA" id="ARBA00012587"/>
    </source>
</evidence>
<keyword evidence="6" id="KW-0732">Signal</keyword>
<dbReference type="PIRSF" id="PIRSF019422">
    <property type="entry name" value="MltA"/>
    <property type="match status" value="1"/>
</dbReference>
<dbReference type="Pfam" id="PF06725">
    <property type="entry name" value="3D"/>
    <property type="match status" value="1"/>
</dbReference>
<dbReference type="SMART" id="SM00925">
    <property type="entry name" value="MltA"/>
    <property type="match status" value="1"/>
</dbReference>
<dbReference type="GO" id="GO:0009253">
    <property type="term" value="P:peptidoglycan catabolic process"/>
    <property type="evidence" value="ECO:0007669"/>
    <property type="project" value="TreeGrafter"/>
</dbReference>
<dbReference type="Proteomes" id="UP000588017">
    <property type="component" value="Unassembled WGS sequence"/>
</dbReference>
<dbReference type="GO" id="GO:0071555">
    <property type="term" value="P:cell wall organization"/>
    <property type="evidence" value="ECO:0007669"/>
    <property type="project" value="UniProtKB-KW"/>
</dbReference>
<keyword evidence="9" id="KW-1185">Reference proteome</keyword>
<evidence type="ECO:0000313" key="8">
    <source>
        <dbReference type="EMBL" id="MBB6167482.1"/>
    </source>
</evidence>
<evidence type="ECO:0000256" key="3">
    <source>
        <dbReference type="ARBA" id="ARBA00023239"/>
    </source>
</evidence>
<dbReference type="EC" id="4.2.2.n1" evidence="2"/>
<evidence type="ECO:0000256" key="4">
    <source>
        <dbReference type="ARBA" id="ARBA00023316"/>
    </source>
</evidence>
<evidence type="ECO:0000259" key="7">
    <source>
        <dbReference type="SMART" id="SM00925"/>
    </source>
</evidence>
<reference evidence="8 9" key="1">
    <citation type="submission" date="2020-08" db="EMBL/GenBank/DDBJ databases">
        <title>Genomic Encyclopedia of Type Strains, Phase IV (KMG-IV): sequencing the most valuable type-strain genomes for metagenomic binning, comparative biology and taxonomic classification.</title>
        <authorList>
            <person name="Goeker M."/>
        </authorList>
    </citation>
    <scope>NUCLEOTIDE SEQUENCE [LARGE SCALE GENOMIC DNA]</scope>
    <source>
        <strain evidence="8 9">DSM 101465</strain>
    </source>
</reference>
<dbReference type="CDD" id="cd14485">
    <property type="entry name" value="mltA_like_LT_A"/>
    <property type="match status" value="1"/>
</dbReference>
<evidence type="ECO:0000256" key="6">
    <source>
        <dbReference type="SAM" id="SignalP"/>
    </source>
</evidence>
<comment type="caution">
    <text evidence="8">The sequence shown here is derived from an EMBL/GenBank/DDBJ whole genome shotgun (WGS) entry which is preliminary data.</text>
</comment>
<dbReference type="GO" id="GO:0008933">
    <property type="term" value="F:peptidoglycan lytic transglycosylase activity"/>
    <property type="evidence" value="ECO:0007669"/>
    <property type="project" value="TreeGrafter"/>
</dbReference>
<dbReference type="RefSeq" id="WP_183333037.1">
    <property type="nucleotide sequence ID" value="NZ_BMHX01000002.1"/>
</dbReference>
<evidence type="ECO:0000256" key="1">
    <source>
        <dbReference type="ARBA" id="ARBA00001420"/>
    </source>
</evidence>
<keyword evidence="4" id="KW-0961">Cell wall biogenesis/degradation</keyword>
<dbReference type="CDD" id="cd14668">
    <property type="entry name" value="mlta_B"/>
    <property type="match status" value="1"/>
</dbReference>
<dbReference type="PANTHER" id="PTHR30124">
    <property type="entry name" value="MEMBRANE-BOUND LYTIC MUREIN TRANSGLYCOSYLASE A"/>
    <property type="match status" value="1"/>
</dbReference>